<comment type="subcellular location">
    <subcellularLocation>
        <location evidence="1">Endoplasmic reticulum</location>
    </subcellularLocation>
</comment>
<dbReference type="PRINTS" id="PR00747">
    <property type="entry name" value="GLYHDRLASE47"/>
</dbReference>
<dbReference type="GO" id="GO:0016020">
    <property type="term" value="C:membrane"/>
    <property type="evidence" value="ECO:0007669"/>
    <property type="project" value="InterPro"/>
</dbReference>
<dbReference type="PANTHER" id="PTHR45679">
    <property type="entry name" value="ER DEGRADATION-ENHANCING ALPHA-MANNOSIDASE-LIKE PROTEIN 2"/>
    <property type="match status" value="1"/>
</dbReference>
<feature type="active site" description="Proton donor" evidence="5">
    <location>
        <position position="141"/>
    </location>
</feature>
<dbReference type="Gene3D" id="1.50.10.10">
    <property type="match status" value="1"/>
</dbReference>
<feature type="binding site" evidence="6">
    <location>
        <position position="485"/>
    </location>
    <ligand>
        <name>Ca(2+)</name>
        <dbReference type="ChEBI" id="CHEBI:29108"/>
    </ligand>
</feature>
<evidence type="ECO:0000256" key="5">
    <source>
        <dbReference type="PIRSR" id="PIRSR601382-1"/>
    </source>
</evidence>
<protein>
    <recommendedName>
        <fullName evidence="7">alpha-1,2-Mannosidase</fullName>
        <ecNumber evidence="7">3.2.1.-</ecNumber>
    </recommendedName>
</protein>
<dbReference type="GO" id="GO:0005975">
    <property type="term" value="P:carbohydrate metabolic process"/>
    <property type="evidence" value="ECO:0007669"/>
    <property type="project" value="InterPro"/>
</dbReference>
<dbReference type="Pfam" id="PF01532">
    <property type="entry name" value="Glyco_hydro_47"/>
    <property type="match status" value="1"/>
</dbReference>
<keyword evidence="7" id="KW-0326">Glycosidase</keyword>
<feature type="active site" evidence="5">
    <location>
        <position position="399"/>
    </location>
</feature>
<dbReference type="OrthoDB" id="8118055at2759"/>
<reference evidence="9 10" key="1">
    <citation type="journal article" date="2016" name="Nat. Commun.">
        <title>Extremotolerant tardigrade genome and improved radiotolerance of human cultured cells by tardigrade-unique protein.</title>
        <authorList>
            <person name="Hashimoto T."/>
            <person name="Horikawa D.D."/>
            <person name="Saito Y."/>
            <person name="Kuwahara H."/>
            <person name="Kozuka-Hata H."/>
            <person name="Shin-I T."/>
            <person name="Minakuchi Y."/>
            <person name="Ohishi K."/>
            <person name="Motoyama A."/>
            <person name="Aizu T."/>
            <person name="Enomoto A."/>
            <person name="Kondo K."/>
            <person name="Tanaka S."/>
            <person name="Hara Y."/>
            <person name="Koshikawa S."/>
            <person name="Sagara H."/>
            <person name="Miura T."/>
            <person name="Yokobori S."/>
            <person name="Miyagawa K."/>
            <person name="Suzuki Y."/>
            <person name="Kubo T."/>
            <person name="Oyama M."/>
            <person name="Kohara Y."/>
            <person name="Fujiyama A."/>
            <person name="Arakawa K."/>
            <person name="Katayama T."/>
            <person name="Toyoda A."/>
            <person name="Kunieda T."/>
        </authorList>
    </citation>
    <scope>NUCLEOTIDE SEQUENCE [LARGE SCALE GENOMIC DNA]</scope>
    <source>
        <strain evidence="9 10">YOKOZUNA-1</strain>
    </source>
</reference>
<evidence type="ECO:0000256" key="4">
    <source>
        <dbReference type="ARBA" id="ARBA00023180"/>
    </source>
</evidence>
<dbReference type="PANTHER" id="PTHR45679:SF2">
    <property type="entry name" value="ER DEGRADATION-ENHANCING ALPHA-MANNOSIDASE-LIKE PROTEIN 3"/>
    <property type="match status" value="1"/>
</dbReference>
<keyword evidence="7" id="KW-0378">Hydrolase</keyword>
<gene>
    <name evidence="9" type="primary">RvY_06391</name>
    <name evidence="9" type="synonym">RvY_06391.1</name>
    <name evidence="9" type="ORF">RvY_06391-1</name>
</gene>
<comment type="cofactor">
    <cofactor evidence="6">
        <name>Ca(2+)</name>
        <dbReference type="ChEBI" id="CHEBI:29108"/>
    </cofactor>
</comment>
<dbReference type="EMBL" id="BDGG01000002">
    <property type="protein sequence ID" value="GAU94659.1"/>
    <property type="molecule type" value="Genomic_DNA"/>
</dbReference>
<keyword evidence="10" id="KW-1185">Reference proteome</keyword>
<dbReference type="Proteomes" id="UP000186922">
    <property type="component" value="Unassembled WGS sequence"/>
</dbReference>
<evidence type="ECO:0000256" key="2">
    <source>
        <dbReference type="ARBA" id="ARBA00007658"/>
    </source>
</evidence>
<keyword evidence="3" id="KW-0256">Endoplasmic reticulum</keyword>
<dbReference type="InterPro" id="IPR046450">
    <property type="entry name" value="PA_dom_sf"/>
</dbReference>
<keyword evidence="6" id="KW-0479">Metal-binding</keyword>
<dbReference type="SUPFAM" id="SSF48225">
    <property type="entry name" value="Seven-hairpin glycosidases"/>
    <property type="match status" value="1"/>
</dbReference>
<comment type="caution">
    <text evidence="9">The sequence shown here is derived from an EMBL/GenBank/DDBJ whole genome shotgun (WGS) entry which is preliminary data.</text>
</comment>
<dbReference type="InterPro" id="IPR003137">
    <property type="entry name" value="PA_domain"/>
</dbReference>
<comment type="similarity">
    <text evidence="2 7">Belongs to the glycosyl hydrolase 47 family.</text>
</comment>
<organism evidence="9 10">
    <name type="scientific">Ramazzottius varieornatus</name>
    <name type="common">Water bear</name>
    <name type="synonym">Tardigrade</name>
    <dbReference type="NCBI Taxonomy" id="947166"/>
    <lineage>
        <taxon>Eukaryota</taxon>
        <taxon>Metazoa</taxon>
        <taxon>Ecdysozoa</taxon>
        <taxon>Tardigrada</taxon>
        <taxon>Eutardigrada</taxon>
        <taxon>Parachela</taxon>
        <taxon>Hypsibioidea</taxon>
        <taxon>Ramazzottiidae</taxon>
        <taxon>Ramazzottius</taxon>
    </lineage>
</organism>
<dbReference type="STRING" id="947166.A0A1D1UYF7"/>
<feature type="domain" description="PA" evidence="8">
    <location>
        <begin position="706"/>
        <end position="802"/>
    </location>
</feature>
<dbReference type="InterPro" id="IPR036026">
    <property type="entry name" value="Seven-hairpin_glycosidases"/>
</dbReference>
<keyword evidence="4" id="KW-0325">Glycoprotein</keyword>
<evidence type="ECO:0000256" key="7">
    <source>
        <dbReference type="RuleBase" id="RU361193"/>
    </source>
</evidence>
<dbReference type="GO" id="GO:0005509">
    <property type="term" value="F:calcium ion binding"/>
    <property type="evidence" value="ECO:0007669"/>
    <property type="project" value="InterPro"/>
</dbReference>
<dbReference type="AlphaFoldDB" id="A0A1D1UYF7"/>
<accession>A0A1D1UYF7</accession>
<feature type="active site" description="Proton donor" evidence="5">
    <location>
        <position position="379"/>
    </location>
</feature>
<sequence length="821" mass="91664">MLPVPAWTPRRKDGIWILLVALIYYGIVSPTTASHVPAMSTREKRQLRDQVKNMFLHGYHSYMDHAFPADELMPLSCKGRFRSQGIGRGDVDDAMGNYSLTLVDTLDTLVLLNEFAEFERAVRLVIDTVHFDKDIVVSVFETNIRMLGGLLAAHVLAVEVQRKRGEMLWYQNELLDLSKDLGHVLLEAFSSSTGVPYPRVNLKFGLNNGLDKQRHTCAACAGTMILEFAALSRLTGDPIFEQKSRLAMDYIWSRRHSSSGLVGHIIDVDSGDWIRRESGIGAGSDSYYEYVLKSYILLGDETYLHRFHRHYEALMKYVLKGSRMMDVHMHQPAFTSKAYLDALIAFFPGLQVLYGDVELAKESFKLLYKVVQRYNFLPEAFTPEPDLRMYWSESYLRPEYIESAYFLYTATKDSFYLNVGKELVSSLEQYSRVACGYAALKDTGSGLHDDRMDSFFLAETLKYLYLLFSEPADLLVDLHDYVFTTEAHLLPLHLARKNLTASTRHSFQMLLQEDVPLSSCPHSHIQQPFSSLWKSPEIVLKDMSSLTASEDGEVQLEQCSQQSGAINPLSQTLIQQLAKFRTRTIAAAEVNWDNPEHVSAFLVPLLLLTAYICCQVLLLTEMGISMVRRENGHILLSQDATKAKSVGLAAEGMILMQELIQSFRAPPNQLLTANVLLSSRQGSFNTTLKASPAQFGLPLTKEIGVEGTLAFAGEPVEGCVGGSQGLEELEGKVAVVMRGGCMFSDKARVVEEAGAIAMVVLDNKAGSSFKAGPPFAMSGDPHSHGLKAITIPAVFLFDQEAQVLRQAVENYPDLRVAFFSD</sequence>
<dbReference type="SUPFAM" id="SSF52025">
    <property type="entry name" value="PA domain"/>
    <property type="match status" value="1"/>
</dbReference>
<dbReference type="GO" id="GO:0004571">
    <property type="term" value="F:mannosyl-oligosaccharide 1,2-alpha-mannosidase activity"/>
    <property type="evidence" value="ECO:0007669"/>
    <property type="project" value="InterPro"/>
</dbReference>
<dbReference type="Pfam" id="PF02225">
    <property type="entry name" value="PA"/>
    <property type="match status" value="1"/>
</dbReference>
<proteinExistence type="inferred from homology"/>
<dbReference type="GO" id="GO:1904380">
    <property type="term" value="P:endoplasmic reticulum mannose trimming"/>
    <property type="evidence" value="ECO:0007669"/>
    <property type="project" value="InterPro"/>
</dbReference>
<keyword evidence="6" id="KW-0106">Calcium</keyword>
<dbReference type="InterPro" id="IPR012341">
    <property type="entry name" value="6hp_glycosidase-like_sf"/>
</dbReference>
<evidence type="ECO:0000256" key="1">
    <source>
        <dbReference type="ARBA" id="ARBA00004240"/>
    </source>
</evidence>
<evidence type="ECO:0000313" key="10">
    <source>
        <dbReference type="Proteomes" id="UP000186922"/>
    </source>
</evidence>
<feature type="active site" evidence="5">
    <location>
        <position position="285"/>
    </location>
</feature>
<dbReference type="Gene3D" id="3.50.30.30">
    <property type="match status" value="1"/>
</dbReference>
<dbReference type="EC" id="3.2.1.-" evidence="7"/>
<evidence type="ECO:0000313" key="9">
    <source>
        <dbReference type="EMBL" id="GAU94659.1"/>
    </source>
</evidence>
<dbReference type="GO" id="GO:0044322">
    <property type="term" value="C:endoplasmic reticulum quality control compartment"/>
    <property type="evidence" value="ECO:0007669"/>
    <property type="project" value="GOC"/>
</dbReference>
<name>A0A1D1UYF7_RAMVA</name>
<evidence type="ECO:0000256" key="3">
    <source>
        <dbReference type="ARBA" id="ARBA00022824"/>
    </source>
</evidence>
<evidence type="ECO:0000256" key="6">
    <source>
        <dbReference type="PIRSR" id="PIRSR601382-2"/>
    </source>
</evidence>
<dbReference type="InterPro" id="IPR001382">
    <property type="entry name" value="Glyco_hydro_47"/>
</dbReference>
<evidence type="ECO:0000259" key="8">
    <source>
        <dbReference type="Pfam" id="PF02225"/>
    </source>
</evidence>
<dbReference type="InterPro" id="IPR044674">
    <property type="entry name" value="EDEM1/2/3"/>
</dbReference>